<evidence type="ECO:0000256" key="4">
    <source>
        <dbReference type="ARBA" id="ARBA00022475"/>
    </source>
</evidence>
<keyword evidence="14" id="KW-1185">Reference proteome</keyword>
<dbReference type="InterPro" id="IPR036034">
    <property type="entry name" value="PDZ_sf"/>
</dbReference>
<reference evidence="13 14" key="2">
    <citation type="journal article" date="2022" name="Mar. Drugs">
        <title>Bioassay-Guided Fractionation Leads to the Detection of Cholic Acid Generated by the Rare Thalassomonas sp.</title>
        <authorList>
            <person name="Pheiffer F."/>
            <person name="Schneider Y.K."/>
            <person name="Hansen E.H."/>
            <person name="Andersen J.H."/>
            <person name="Isaksson J."/>
            <person name="Busche T."/>
            <person name="R C."/>
            <person name="Kalinowski J."/>
            <person name="Zyl L.V."/>
            <person name="Trindade M."/>
        </authorList>
    </citation>
    <scope>NUCLEOTIDE SEQUENCE [LARGE SCALE GENOMIC DNA]</scope>
    <source>
        <strain evidence="13 14">A5K-106</strain>
    </source>
</reference>
<evidence type="ECO:0000256" key="9">
    <source>
        <dbReference type="ARBA" id="ARBA00023136"/>
    </source>
</evidence>
<evidence type="ECO:0000259" key="12">
    <source>
        <dbReference type="Pfam" id="PF11356"/>
    </source>
</evidence>
<evidence type="ECO:0000256" key="10">
    <source>
        <dbReference type="SAM" id="MobiDB-lite"/>
    </source>
</evidence>
<keyword evidence="4" id="KW-1003">Cell membrane</keyword>
<comment type="similarity">
    <text evidence="2">Belongs to the GSP C family.</text>
</comment>
<dbReference type="GO" id="GO:0005886">
    <property type="term" value="C:plasma membrane"/>
    <property type="evidence" value="ECO:0007669"/>
    <property type="project" value="UniProtKB-SubCell"/>
</dbReference>
<proteinExistence type="inferred from homology"/>
<comment type="subcellular location">
    <subcellularLocation>
        <location evidence="1">Cell inner membrane</location>
    </subcellularLocation>
</comment>
<feature type="compositionally biased region" description="Basic and acidic residues" evidence="10">
    <location>
        <begin position="210"/>
        <end position="219"/>
    </location>
</feature>
<keyword evidence="7" id="KW-0653">Protein transport</keyword>
<dbReference type="GO" id="GO:0015628">
    <property type="term" value="P:protein secretion by the type II secretion system"/>
    <property type="evidence" value="ECO:0007669"/>
    <property type="project" value="InterPro"/>
</dbReference>
<organism evidence="13 14">
    <name type="scientific">Thalassomonas actiniarum</name>
    <dbReference type="NCBI Taxonomy" id="485447"/>
    <lineage>
        <taxon>Bacteria</taxon>
        <taxon>Pseudomonadati</taxon>
        <taxon>Pseudomonadota</taxon>
        <taxon>Gammaproteobacteria</taxon>
        <taxon>Alteromonadales</taxon>
        <taxon>Colwelliaceae</taxon>
        <taxon>Thalassomonas</taxon>
    </lineage>
</organism>
<dbReference type="InterPro" id="IPR024961">
    <property type="entry name" value="T2SS_GspC_N"/>
</dbReference>
<evidence type="ECO:0000256" key="8">
    <source>
        <dbReference type="ARBA" id="ARBA00022989"/>
    </source>
</evidence>
<keyword evidence="8 11" id="KW-1133">Transmembrane helix</keyword>
<dbReference type="Gene3D" id="2.30.42.10">
    <property type="match status" value="1"/>
</dbReference>
<sequence length="324" mass="35515">MASLTETIAKLPQQRIAQAVIILMLAYIAYLGAQITWMLVPEPAANNTATSVPGGNNVSQEKQNISVSKIQALNLFGEYNSQAVEEEVIEIEDAPETRLNLTLTGVVASNKSDNAAAIIEHQSSQETYGIGDLITGTRATLEQVHNDRVLIKQSGRLETLMLDGFDYEQGKGGKTKAFRAKPVTSKNKSKAKSSRTKSREKSKGAKTSAKRVDQRDNRQLSKSVTSLRNDITEDPGKITDYLKISPKRENGSVTGYRLMPGKNPEFFQNSGLKSGDVAVQMNGFDLTVPSDAAQALRALKQEREVALLIDRNGEMTEILFRIDN</sequence>
<accession>A0AAF0C3F5</accession>
<evidence type="ECO:0000313" key="13">
    <source>
        <dbReference type="EMBL" id="WDD98890.1"/>
    </source>
</evidence>
<keyword evidence="3" id="KW-0813">Transport</keyword>
<dbReference type="GO" id="GO:0015627">
    <property type="term" value="C:type II protein secretion system complex"/>
    <property type="evidence" value="ECO:0007669"/>
    <property type="project" value="InterPro"/>
</dbReference>
<keyword evidence="5" id="KW-0997">Cell inner membrane</keyword>
<dbReference type="SUPFAM" id="SSF50156">
    <property type="entry name" value="PDZ domain-like"/>
    <property type="match status" value="1"/>
</dbReference>
<dbReference type="KEGG" id="tact:SG35_027305"/>
<feature type="compositionally biased region" description="Basic residues" evidence="10">
    <location>
        <begin position="187"/>
        <end position="196"/>
    </location>
</feature>
<evidence type="ECO:0000256" key="5">
    <source>
        <dbReference type="ARBA" id="ARBA00022519"/>
    </source>
</evidence>
<gene>
    <name evidence="13" type="primary">gspC</name>
    <name evidence="13" type="ORF">SG35_027305</name>
</gene>
<evidence type="ECO:0000256" key="1">
    <source>
        <dbReference type="ARBA" id="ARBA00004533"/>
    </source>
</evidence>
<feature type="transmembrane region" description="Helical" evidence="11">
    <location>
        <begin position="20"/>
        <end position="40"/>
    </location>
</feature>
<dbReference type="NCBIfam" id="TIGR01713">
    <property type="entry name" value="typeII_sec_gspC"/>
    <property type="match status" value="1"/>
</dbReference>
<keyword evidence="9 11" id="KW-0472">Membrane</keyword>
<evidence type="ECO:0000313" key="14">
    <source>
        <dbReference type="Proteomes" id="UP000032568"/>
    </source>
</evidence>
<reference evidence="13 14" key="1">
    <citation type="journal article" date="2015" name="Genome Announc.">
        <title>Draft Genome Sequences of Marine Isolates of Thalassomonas viridans and Thalassomonas actiniarum.</title>
        <authorList>
            <person name="Olonade I."/>
            <person name="van Zyl L.J."/>
            <person name="Trindade M."/>
        </authorList>
    </citation>
    <scope>NUCLEOTIDE SEQUENCE [LARGE SCALE GENOMIC DNA]</scope>
    <source>
        <strain evidence="13 14">A5K-106</strain>
    </source>
</reference>
<dbReference type="Gene3D" id="2.30.30.830">
    <property type="match status" value="1"/>
</dbReference>
<protein>
    <submittedName>
        <fullName evidence="13">Type II secretion system protein GspC</fullName>
    </submittedName>
</protein>
<dbReference type="AlphaFoldDB" id="A0AAF0C3F5"/>
<evidence type="ECO:0000256" key="6">
    <source>
        <dbReference type="ARBA" id="ARBA00022692"/>
    </source>
</evidence>
<keyword evidence="6 11" id="KW-0812">Transmembrane</keyword>
<evidence type="ECO:0000256" key="7">
    <source>
        <dbReference type="ARBA" id="ARBA00022927"/>
    </source>
</evidence>
<dbReference type="EMBL" id="CP059735">
    <property type="protein sequence ID" value="WDD98890.1"/>
    <property type="molecule type" value="Genomic_DNA"/>
</dbReference>
<evidence type="ECO:0000256" key="2">
    <source>
        <dbReference type="ARBA" id="ARBA00007986"/>
    </source>
</evidence>
<name>A0AAF0C3F5_9GAMM</name>
<feature type="region of interest" description="Disordered" evidence="10">
    <location>
        <begin position="171"/>
        <end position="225"/>
    </location>
</feature>
<evidence type="ECO:0000256" key="11">
    <source>
        <dbReference type="SAM" id="Phobius"/>
    </source>
</evidence>
<dbReference type="Proteomes" id="UP000032568">
    <property type="component" value="Chromosome"/>
</dbReference>
<dbReference type="InterPro" id="IPR001639">
    <property type="entry name" value="T2SS_protein-GspC"/>
</dbReference>
<feature type="domain" description="Type II secretion system protein GspC N-terminal" evidence="12">
    <location>
        <begin position="23"/>
        <end position="162"/>
    </location>
</feature>
<evidence type="ECO:0000256" key="3">
    <source>
        <dbReference type="ARBA" id="ARBA00022448"/>
    </source>
</evidence>
<dbReference type="Pfam" id="PF11356">
    <property type="entry name" value="T2SSC"/>
    <property type="match status" value="1"/>
</dbReference>